<proteinExistence type="predicted"/>
<feature type="domain" description="Phage tail tape measure protein" evidence="1">
    <location>
        <begin position="158"/>
        <end position="344"/>
    </location>
</feature>
<accession>A0ABS5DZX0</accession>
<name>A0ABS5DZX0_9BURK</name>
<gene>
    <name evidence="2" type="ORF">KAK11_15315</name>
</gene>
<dbReference type="InterPro" id="IPR010090">
    <property type="entry name" value="Phage_tape_meas"/>
</dbReference>
<protein>
    <submittedName>
        <fullName evidence="2">Phage tail tape measure protein</fullName>
    </submittedName>
</protein>
<sequence length="516" mass="52858">MRDLKLRYVIQLLSNLETQSGKDAKAMVEAQQRVQKALSDTEGKVGRLEKVLLRVAGAGTASAERQAMVLARLAVRYDQVASAAERYAKAAAKAAPQVMAGGAAGAYAVGAMTQRPMDYSTRLAQMSNTAFAQRDVAGRIYGKQTLDAAIRAAVRVGGGSRDSAAEALDALIASGTMSPQQAITLLPRLMKGSTASGATPTELGMIGVRSAQSFRIPMEQMDQVLNEAMAAGQAGGFELRDMAKWLPQTMAAAGTAGMGGMGDFRRLLASMQAGVTTAGTKDEAGNNLVNLLAKINSRDTANDFSKQGIDLTGRLAKARGQGVNALDAFVDLVDEVASRDKAFVEAKRKLAAAGTAGEKADAANSVLQLLQGKAVGQVIQDRQALMALVAELGQRDYIKSVMQRSRADTGAINTAFGVMSQETGFAKQQAANELAFAQDTAFKAVEPVFKGIFESGSEVARMFPNLAAATVGLTGAFATAAAALGGGAVGGLLAGRGAAAAAGAAAGAGAGAAGAS</sequence>
<dbReference type="Pfam" id="PF10145">
    <property type="entry name" value="PhageMin_Tail"/>
    <property type="match status" value="1"/>
</dbReference>
<reference evidence="2 3" key="1">
    <citation type="submission" date="2021-04" db="EMBL/GenBank/DDBJ databases">
        <title>The genome sequence of type strain Ideonella paludis KCTC 32238.</title>
        <authorList>
            <person name="Liu Y."/>
        </authorList>
    </citation>
    <scope>NUCLEOTIDE SEQUENCE [LARGE SCALE GENOMIC DNA]</scope>
    <source>
        <strain evidence="2 3">KCTC 32238</strain>
    </source>
</reference>
<evidence type="ECO:0000259" key="1">
    <source>
        <dbReference type="Pfam" id="PF10145"/>
    </source>
</evidence>
<evidence type="ECO:0000313" key="3">
    <source>
        <dbReference type="Proteomes" id="UP000672097"/>
    </source>
</evidence>
<evidence type="ECO:0000313" key="2">
    <source>
        <dbReference type="EMBL" id="MBQ0936701.1"/>
    </source>
</evidence>
<feature type="non-terminal residue" evidence="2">
    <location>
        <position position="516"/>
    </location>
</feature>
<keyword evidence="3" id="KW-1185">Reference proteome</keyword>
<comment type="caution">
    <text evidence="2">The sequence shown here is derived from an EMBL/GenBank/DDBJ whole genome shotgun (WGS) entry which is preliminary data.</text>
</comment>
<dbReference type="Proteomes" id="UP000672097">
    <property type="component" value="Unassembled WGS sequence"/>
</dbReference>
<dbReference type="EMBL" id="JAGQDG010000006">
    <property type="protein sequence ID" value="MBQ0936701.1"/>
    <property type="molecule type" value="Genomic_DNA"/>
</dbReference>
<dbReference type="RefSeq" id="WP_210810086.1">
    <property type="nucleotide sequence ID" value="NZ_JAGQDG010000006.1"/>
</dbReference>
<organism evidence="2 3">
    <name type="scientific">Ideonella paludis</name>
    <dbReference type="NCBI Taxonomy" id="1233411"/>
    <lineage>
        <taxon>Bacteria</taxon>
        <taxon>Pseudomonadati</taxon>
        <taxon>Pseudomonadota</taxon>
        <taxon>Betaproteobacteria</taxon>
        <taxon>Burkholderiales</taxon>
        <taxon>Sphaerotilaceae</taxon>
        <taxon>Ideonella</taxon>
    </lineage>
</organism>